<dbReference type="AlphaFoldDB" id="A0A853DQX8"/>
<sequence length="200" mass="21266">MFTPNLGKNVTVPTALALPVNFAADTVVRAVYVPAAPPPVTTVRALVPTQEVVTLMPLTFNSGIAYPVMVAVWPDTAALAEKVPSGSATCPVRKPLDPVVVLYAIPNAGEDTAAELFALVMMRPAAAVMPTAADAPKSAVLRFIEFFLSVLRIRISSIRGRADNAGGSHVSEWVLPDVGVRPVAMTWREYEPCGRWPGTC</sequence>
<gene>
    <name evidence="1" type="ORF">HNR15_003543</name>
</gene>
<keyword evidence="2" id="KW-1185">Reference proteome</keyword>
<proteinExistence type="predicted"/>
<organism evidence="1 2">
    <name type="scientific">Allobranchiibius huperziae</name>
    <dbReference type="NCBI Taxonomy" id="1874116"/>
    <lineage>
        <taxon>Bacteria</taxon>
        <taxon>Bacillati</taxon>
        <taxon>Actinomycetota</taxon>
        <taxon>Actinomycetes</taxon>
        <taxon>Micrococcales</taxon>
        <taxon>Dermacoccaceae</taxon>
        <taxon>Allobranchiibius</taxon>
    </lineage>
</organism>
<name>A0A853DQX8_9MICO</name>
<dbReference type="EMBL" id="JACCFW010000003">
    <property type="protein sequence ID" value="NYJ76525.1"/>
    <property type="molecule type" value="Genomic_DNA"/>
</dbReference>
<dbReference type="Proteomes" id="UP000571817">
    <property type="component" value="Unassembled WGS sequence"/>
</dbReference>
<reference evidence="1 2" key="1">
    <citation type="submission" date="2020-07" db="EMBL/GenBank/DDBJ databases">
        <title>Sequencing the genomes of 1000 actinobacteria strains.</title>
        <authorList>
            <person name="Klenk H.-P."/>
        </authorList>
    </citation>
    <scope>NUCLEOTIDE SEQUENCE [LARGE SCALE GENOMIC DNA]</scope>
    <source>
        <strain evidence="1 2">DSM 29531</strain>
    </source>
</reference>
<evidence type="ECO:0000313" key="2">
    <source>
        <dbReference type="Proteomes" id="UP000571817"/>
    </source>
</evidence>
<dbReference type="RefSeq" id="WP_179483916.1">
    <property type="nucleotide sequence ID" value="NZ_JACCFW010000003.1"/>
</dbReference>
<protein>
    <submittedName>
        <fullName evidence="1">Uncharacterized protein</fullName>
    </submittedName>
</protein>
<accession>A0A853DQX8</accession>
<comment type="caution">
    <text evidence="1">The sequence shown here is derived from an EMBL/GenBank/DDBJ whole genome shotgun (WGS) entry which is preliminary data.</text>
</comment>
<evidence type="ECO:0000313" key="1">
    <source>
        <dbReference type="EMBL" id="NYJ76525.1"/>
    </source>
</evidence>